<accession>A0AAP0LP30</accession>
<feature type="coiled-coil region" evidence="1">
    <location>
        <begin position="413"/>
        <end position="482"/>
    </location>
</feature>
<dbReference type="GO" id="GO:0051177">
    <property type="term" value="P:meiotic sister chromatid cohesion"/>
    <property type="evidence" value="ECO:0007669"/>
    <property type="project" value="InterPro"/>
</dbReference>
<feature type="region of interest" description="Disordered" evidence="2">
    <location>
        <begin position="720"/>
        <end position="744"/>
    </location>
</feature>
<dbReference type="InterPro" id="IPR059080">
    <property type="entry name" value="WHD_PTC1"/>
</dbReference>
<evidence type="ECO:0000256" key="2">
    <source>
        <dbReference type="SAM" id="MobiDB-lite"/>
    </source>
</evidence>
<dbReference type="Pfam" id="PF25874">
    <property type="entry name" value="WHD_plant_repro"/>
    <property type="match status" value="1"/>
</dbReference>
<dbReference type="PANTHER" id="PTHR46740:SF2">
    <property type="entry name" value="PROTEIN DYAD"/>
    <property type="match status" value="1"/>
</dbReference>
<dbReference type="EMBL" id="JBCGBO010000024">
    <property type="protein sequence ID" value="KAK9181517.1"/>
    <property type="molecule type" value="Genomic_DNA"/>
</dbReference>
<protein>
    <recommendedName>
        <fullName evidence="3">PTC1-like winged helix-turn-helix domain-containing protein</fullName>
    </recommendedName>
</protein>
<evidence type="ECO:0000313" key="4">
    <source>
        <dbReference type="EMBL" id="KAK9181517.1"/>
    </source>
</evidence>
<dbReference type="AlphaFoldDB" id="A0AAP0LP30"/>
<evidence type="ECO:0000313" key="5">
    <source>
        <dbReference type="Proteomes" id="UP001428341"/>
    </source>
</evidence>
<keyword evidence="1" id="KW-0175">Coiled coil</keyword>
<feature type="region of interest" description="Disordered" evidence="2">
    <location>
        <begin position="489"/>
        <end position="533"/>
    </location>
</feature>
<evidence type="ECO:0000259" key="3">
    <source>
        <dbReference type="Pfam" id="PF25874"/>
    </source>
</evidence>
<feature type="compositionally biased region" description="Basic and acidic residues" evidence="2">
    <location>
        <begin position="489"/>
        <end position="502"/>
    </location>
</feature>
<organism evidence="4 5">
    <name type="scientific">Citrus x changshan-huyou</name>
    <dbReference type="NCBI Taxonomy" id="2935761"/>
    <lineage>
        <taxon>Eukaryota</taxon>
        <taxon>Viridiplantae</taxon>
        <taxon>Streptophyta</taxon>
        <taxon>Embryophyta</taxon>
        <taxon>Tracheophyta</taxon>
        <taxon>Spermatophyta</taxon>
        <taxon>Magnoliopsida</taxon>
        <taxon>eudicotyledons</taxon>
        <taxon>Gunneridae</taxon>
        <taxon>Pentapetalae</taxon>
        <taxon>rosids</taxon>
        <taxon>malvids</taxon>
        <taxon>Sapindales</taxon>
        <taxon>Rutaceae</taxon>
        <taxon>Aurantioideae</taxon>
        <taxon>Citrus</taxon>
    </lineage>
</organism>
<proteinExistence type="predicted"/>
<evidence type="ECO:0000256" key="1">
    <source>
        <dbReference type="SAM" id="Coils"/>
    </source>
</evidence>
<comment type="caution">
    <text evidence="4">The sequence shown here is derived from an EMBL/GenBank/DDBJ whole genome shotgun (WGS) entry which is preliminary data.</text>
</comment>
<sequence>MDEDESCWNLNDVAIGLTEMMHPKWQEEEEEEGTENDVAEGASLGRQVLLPASSPICVRTSTATTLLDDGPGTGHIKVYSFYEIDRTKLPVSAPDHLKSIRIVMVTEKSETRVAVRFPSVNSLRLHFSESECVKEQGVKRVPSLDEKYFMEPQVAGEVLYRRVSGDEIGENKNLWSFWVVGFNGSFDVEIHQNKKKGVCWSELLESRGMLKWGKKKKVHYLKNEGALISSDGFKGEEEEEEEEAVKSGQLLLVEGETSELKRKLHGVNVLSNNIKKKKKKKKKVVDGNSNYRWPKERYALAEVNMWKIMKMKNAVFDKAMLRPELRAEARKLIGDTGLLDHLLKHMAGKVAPGGQDRFRRRHNADGAMEYWLESADLVNIRKQAGVQDPYWTPPLGWKPGDNPAQDPVCARELKQVKEEIAKLRMEMQDLLSKKHEDNQAIVATPVLNYEHDSFLLRLKEMHADLMNKKAKLDEQMMEITQSLFRIEAETEKPKSSVEEPNKPAESALTSDDKQGGIDKTTTLPPETTKVKPEDRAAKIERLKSGFTLCKPQGSFLWPNMAMSPQPNKALVHLEDLFLVPTPPSVSSSIASSSPQHLFSPLSENLPLPNFPVKPLAERRPVTVTLTSVTKPTHPLPSETINQFETITGTAVNTLPPTTKTSIIDLNELPCPHAYHRRNQNETIATSAIPFLGAADKNAEISRREEDEGKEILRECDQKLKRSSSSASSLSSSSSSACLSRVCGT</sequence>
<name>A0AAP0LP30_9ROSI</name>
<keyword evidence="5" id="KW-1185">Reference proteome</keyword>
<dbReference type="Proteomes" id="UP001428341">
    <property type="component" value="Unassembled WGS sequence"/>
</dbReference>
<feature type="domain" description="PTC1-like winged helix-turn-helix" evidence="3">
    <location>
        <begin position="292"/>
        <end position="374"/>
    </location>
</feature>
<dbReference type="GO" id="GO:0007131">
    <property type="term" value="P:reciprocal meiotic recombination"/>
    <property type="evidence" value="ECO:0007669"/>
    <property type="project" value="InterPro"/>
</dbReference>
<gene>
    <name evidence="4" type="ORF">WN944_024654</name>
</gene>
<reference evidence="4 5" key="1">
    <citation type="submission" date="2024-05" db="EMBL/GenBank/DDBJ databases">
        <title>Haplotype-resolved chromosome-level genome assembly of Huyou (Citrus changshanensis).</title>
        <authorList>
            <person name="Miao C."/>
            <person name="Chen W."/>
            <person name="Wu Y."/>
            <person name="Wang L."/>
            <person name="Zhao S."/>
            <person name="Grierson D."/>
            <person name="Xu C."/>
            <person name="Chen K."/>
        </authorList>
    </citation>
    <scope>NUCLEOTIDE SEQUENCE [LARGE SCALE GENOMIC DNA]</scope>
    <source>
        <strain evidence="4">01-14</strain>
        <tissue evidence="4">Leaf</tissue>
    </source>
</reference>
<dbReference type="InterPro" id="IPR044221">
    <property type="entry name" value="DYAD/AMEIOTIC1"/>
</dbReference>
<dbReference type="PANTHER" id="PTHR46740">
    <property type="entry name" value="PROTEIN DYAD"/>
    <property type="match status" value="1"/>
</dbReference>
<feature type="compositionally biased region" description="Low complexity" evidence="2">
    <location>
        <begin position="722"/>
        <end position="744"/>
    </location>
</feature>